<gene>
    <name evidence="1" type="ORF">CYCCA115_LOCUS8183</name>
</gene>
<protein>
    <submittedName>
        <fullName evidence="1">Uncharacterized protein</fullName>
    </submittedName>
</protein>
<dbReference type="AlphaFoldDB" id="A0AAD2FLU1"/>
<sequence length="384" mass="43636">MSLAAYVAKQKRFELRAFWGWCGEKAPIEVFSYLFRPYREEELSHIESRGLLLPFYNEISGFLAISRQPVTDQSECACPRDKITSDLELYTSLRDRFRGKPVVDAFVRENFSKATVVGIHIRAGNGEGGDFDRKGRSINNLQVWVGDVVKLVLQEGFRKAGSNELVVYIATDTPSTIDMFRNQLSPHQIKVLDLPQTRMEEGTGVMFGEAAKVHNMGDETDDYSSCLKGWTDTLSDMFLLSHADVVIAATPSSFSQTAPMSLAFGKESQGVETPYCEVIPKFEPHKKKETTEWKEVAPTMQCYKSYVDWCCNYSTWIKFKKQGRQNRTKIVSKEFLRFPLPSNEGTVKDYRGLRNRTFDCRRPGRGRAAGGLKDKCLPHAWVVQ</sequence>
<dbReference type="GO" id="GO:0016758">
    <property type="term" value="F:hexosyltransferase activity"/>
    <property type="evidence" value="ECO:0007669"/>
    <property type="project" value="InterPro"/>
</dbReference>
<dbReference type="Gene3D" id="3.40.50.11350">
    <property type="match status" value="1"/>
</dbReference>
<dbReference type="Pfam" id="PF05830">
    <property type="entry name" value="NodZ"/>
    <property type="match status" value="1"/>
</dbReference>
<dbReference type="InterPro" id="IPR008716">
    <property type="entry name" value="NodZ"/>
</dbReference>
<organism evidence="1 2">
    <name type="scientific">Cylindrotheca closterium</name>
    <dbReference type="NCBI Taxonomy" id="2856"/>
    <lineage>
        <taxon>Eukaryota</taxon>
        <taxon>Sar</taxon>
        <taxon>Stramenopiles</taxon>
        <taxon>Ochrophyta</taxon>
        <taxon>Bacillariophyta</taxon>
        <taxon>Bacillariophyceae</taxon>
        <taxon>Bacillariophycidae</taxon>
        <taxon>Bacillariales</taxon>
        <taxon>Bacillariaceae</taxon>
        <taxon>Cylindrotheca</taxon>
    </lineage>
</organism>
<dbReference type="EMBL" id="CAKOGP040001112">
    <property type="protein sequence ID" value="CAJ1942912.1"/>
    <property type="molecule type" value="Genomic_DNA"/>
</dbReference>
<reference evidence="1" key="1">
    <citation type="submission" date="2023-08" db="EMBL/GenBank/DDBJ databases">
        <authorList>
            <person name="Audoor S."/>
            <person name="Bilcke G."/>
        </authorList>
    </citation>
    <scope>NUCLEOTIDE SEQUENCE</scope>
</reference>
<dbReference type="Proteomes" id="UP001295423">
    <property type="component" value="Unassembled WGS sequence"/>
</dbReference>
<accession>A0AAD2FLU1</accession>
<evidence type="ECO:0000313" key="2">
    <source>
        <dbReference type="Proteomes" id="UP001295423"/>
    </source>
</evidence>
<proteinExistence type="predicted"/>
<evidence type="ECO:0000313" key="1">
    <source>
        <dbReference type="EMBL" id="CAJ1942912.1"/>
    </source>
</evidence>
<dbReference type="GO" id="GO:0009312">
    <property type="term" value="P:oligosaccharide biosynthetic process"/>
    <property type="evidence" value="ECO:0007669"/>
    <property type="project" value="InterPro"/>
</dbReference>
<keyword evidence="2" id="KW-1185">Reference proteome</keyword>
<name>A0AAD2FLU1_9STRA</name>
<comment type="caution">
    <text evidence="1">The sequence shown here is derived from an EMBL/GenBank/DDBJ whole genome shotgun (WGS) entry which is preliminary data.</text>
</comment>